<evidence type="ECO:0000313" key="2">
    <source>
        <dbReference type="Proteomes" id="UP000267049"/>
    </source>
</evidence>
<dbReference type="PANTHER" id="PTHR41260:SF1">
    <property type="entry name" value="PROTEIN ECSC"/>
    <property type="match status" value="1"/>
</dbReference>
<keyword evidence="2" id="KW-1185">Reference proteome</keyword>
<proteinExistence type="predicted"/>
<gene>
    <name evidence="1" type="ORF">EER27_02945</name>
</gene>
<dbReference type="InterPro" id="IPR024787">
    <property type="entry name" value="EcsC"/>
</dbReference>
<dbReference type="PANTHER" id="PTHR41260">
    <property type="entry name" value="PROTEIN ECSC"/>
    <property type="match status" value="1"/>
</dbReference>
<dbReference type="RefSeq" id="WP_123086506.1">
    <property type="nucleotide sequence ID" value="NZ_RIBS01000001.1"/>
</dbReference>
<dbReference type="OrthoDB" id="1238772at2"/>
<accession>A0A3M8T5B4</accession>
<comment type="caution">
    <text evidence="1">The sequence shown here is derived from an EMBL/GenBank/DDBJ whole genome shotgun (WGS) entry which is preliminary data.</text>
</comment>
<protein>
    <submittedName>
        <fullName evidence="1">EcsC family protein</fullName>
    </submittedName>
</protein>
<dbReference type="EMBL" id="RIBS01000001">
    <property type="protein sequence ID" value="RNF86390.1"/>
    <property type="molecule type" value="Genomic_DNA"/>
</dbReference>
<dbReference type="Proteomes" id="UP000267049">
    <property type="component" value="Unassembled WGS sequence"/>
</dbReference>
<evidence type="ECO:0000313" key="1">
    <source>
        <dbReference type="EMBL" id="RNF86390.1"/>
    </source>
</evidence>
<sequence>MNLPVIRSSDAASSDTALTVLPDADLAQLRQAHDLLENPGIAAQLANLVGAPIEYVFRKQLPRGVTKVINSTVQSALEKSLRVATATLDKDAAGRPARRGLHKLAVATTGAAGGAFGAMGLAVELPLTTTLILRSIAEIARAEGESLQDPATALACFEVLAMGGGGDRDDGAESGYFATRAVLAQQVAAAAQYIAAHGISGKGAPAIVQFIAGIAARFSVTVSKKVALQSVPVIGAVSGAALNTLFIGHFQSIARGHFIVRRLERQYGAARVREAYAALGSKKG</sequence>
<dbReference type="AlphaFoldDB" id="A0A3M8T5B4"/>
<reference evidence="1 2" key="1">
    <citation type="submission" date="2018-11" db="EMBL/GenBank/DDBJ databases">
        <title>Lysobacter cryohumiis sp. nov., isolated from soil in the Tianshan Mountains, Xinjiang, China.</title>
        <authorList>
            <person name="Luo Y."/>
            <person name="Sheng H."/>
        </authorList>
    </citation>
    <scope>NUCLEOTIDE SEQUENCE [LARGE SCALE GENOMIC DNA]</scope>
    <source>
        <strain evidence="1 2">ZS60</strain>
    </source>
</reference>
<dbReference type="Pfam" id="PF12787">
    <property type="entry name" value="EcsC"/>
    <property type="match status" value="1"/>
</dbReference>
<name>A0A3M8T5B4_9GAMM</name>
<organism evidence="1 2">
    <name type="scientific">Montanilutibacter psychrotolerans</name>
    <dbReference type="NCBI Taxonomy" id="1327343"/>
    <lineage>
        <taxon>Bacteria</taxon>
        <taxon>Pseudomonadati</taxon>
        <taxon>Pseudomonadota</taxon>
        <taxon>Gammaproteobacteria</taxon>
        <taxon>Lysobacterales</taxon>
        <taxon>Lysobacteraceae</taxon>
        <taxon>Montanilutibacter</taxon>
    </lineage>
</organism>